<feature type="domain" description="AMP-dependent synthetase/ligase" evidence="3">
    <location>
        <begin position="68"/>
        <end position="512"/>
    </location>
</feature>
<evidence type="ECO:0000313" key="4">
    <source>
        <dbReference type="EMBL" id="KAH6656661.1"/>
    </source>
</evidence>
<sequence>MSGPNHEVKAYLQKLSVPPPPGSPYAVPVPGTEREGRSATYRHWQFKDGPLLDTCDPSVRTFHELFQDSVKRFPNNKCLGTRHWNAATKSWDNKYTFQTYAEVAERSKNLGSGVLELHRRVGVTDDKFGVGLWCQNRAEWQITDIALSSQSLYTVSLYETLGPDTSEFIIKHSELACIVTSLPHIPTLLAIAPRLPQLKLIICADELDAGEPEGYSKLAVLNGIAGQYGVQIHTVSGVEELGKQVAHPYRTPQPEDVLTINYTSGTTGDPKGVVLTHGNCVAAVTSSRTSGTLSSKDKSISYLPLAHIYGRMIDQTAFSEGAAVGFFHGDMLGLVDDLKLLKPSGFNSVPRLYNRFAQGIKAQTIEAEGFKGALSRRVVDTKKANMKLPPGQAHNSHILYDRLWTPKVRAAVGLENCHSMVSGSAPLDPSVHEFLRAAFGNYITQGYGLTESYAVASFQQRGDFTTGNIGPPAPCVEVCLESQPELEYTVTDKPYPRGELLLRGPGIFREYYKNPEETQKALEADGWFHTGDIAEIDEMGRIKIIDRKKNVLKLAQGEYVSPERLENVYMGNSNLITMAYVHGDGTQSHLVGVFGVDPVTFGPFASKVLKKTVAPEDIEAVKVAAKDPLVIKAFVKHLDDIGRKAKFNGYERVKNALLAIEPFSIENELLTHTLKLKRPQTSKRFRPDIDRMYEQVNAENPIKANL</sequence>
<dbReference type="PANTHER" id="PTHR43272:SF33">
    <property type="entry name" value="AMP-BINDING DOMAIN-CONTAINING PROTEIN-RELATED"/>
    <property type="match status" value="1"/>
</dbReference>
<evidence type="ECO:0000256" key="2">
    <source>
        <dbReference type="ARBA" id="ARBA00022840"/>
    </source>
</evidence>
<accession>A0A9P9A107</accession>
<dbReference type="GO" id="GO:0004467">
    <property type="term" value="F:long-chain fatty acid-CoA ligase activity"/>
    <property type="evidence" value="ECO:0007669"/>
    <property type="project" value="TreeGrafter"/>
</dbReference>
<dbReference type="OrthoDB" id="1700726at2759"/>
<dbReference type="GO" id="GO:0005783">
    <property type="term" value="C:endoplasmic reticulum"/>
    <property type="evidence" value="ECO:0007669"/>
    <property type="project" value="TreeGrafter"/>
</dbReference>
<dbReference type="PROSITE" id="PS00455">
    <property type="entry name" value="AMP_BINDING"/>
    <property type="match status" value="1"/>
</dbReference>
<dbReference type="RefSeq" id="XP_045960895.1">
    <property type="nucleotide sequence ID" value="XM_046104604.1"/>
</dbReference>
<keyword evidence="1" id="KW-0547">Nucleotide-binding</keyword>
<dbReference type="InterPro" id="IPR000873">
    <property type="entry name" value="AMP-dep_synth/lig_dom"/>
</dbReference>
<protein>
    <submittedName>
        <fullName evidence="4">AMP-binding enzyme</fullName>
    </submittedName>
</protein>
<dbReference type="SUPFAM" id="SSF56801">
    <property type="entry name" value="Acetyl-CoA synthetase-like"/>
    <property type="match status" value="1"/>
</dbReference>
<dbReference type="Proteomes" id="UP000758603">
    <property type="component" value="Unassembled WGS sequence"/>
</dbReference>
<dbReference type="GO" id="GO:0016020">
    <property type="term" value="C:membrane"/>
    <property type="evidence" value="ECO:0007669"/>
    <property type="project" value="TreeGrafter"/>
</dbReference>
<organism evidence="4 5">
    <name type="scientific">Truncatella angustata</name>
    <dbReference type="NCBI Taxonomy" id="152316"/>
    <lineage>
        <taxon>Eukaryota</taxon>
        <taxon>Fungi</taxon>
        <taxon>Dikarya</taxon>
        <taxon>Ascomycota</taxon>
        <taxon>Pezizomycotina</taxon>
        <taxon>Sordariomycetes</taxon>
        <taxon>Xylariomycetidae</taxon>
        <taxon>Amphisphaeriales</taxon>
        <taxon>Sporocadaceae</taxon>
        <taxon>Truncatella</taxon>
    </lineage>
</organism>
<keyword evidence="2" id="KW-0067">ATP-binding</keyword>
<dbReference type="Gene3D" id="3.40.50.12780">
    <property type="entry name" value="N-terminal domain of ligase-like"/>
    <property type="match status" value="1"/>
</dbReference>
<comment type="caution">
    <text evidence="4">The sequence shown here is derived from an EMBL/GenBank/DDBJ whole genome shotgun (WGS) entry which is preliminary data.</text>
</comment>
<keyword evidence="5" id="KW-1185">Reference proteome</keyword>
<gene>
    <name evidence="4" type="ORF">BKA67DRAFT_590584</name>
</gene>
<proteinExistence type="predicted"/>
<evidence type="ECO:0000259" key="3">
    <source>
        <dbReference type="Pfam" id="PF00501"/>
    </source>
</evidence>
<evidence type="ECO:0000256" key="1">
    <source>
        <dbReference type="ARBA" id="ARBA00022741"/>
    </source>
</evidence>
<dbReference type="GeneID" id="70133495"/>
<dbReference type="AlphaFoldDB" id="A0A9P9A107"/>
<dbReference type="Pfam" id="PF00501">
    <property type="entry name" value="AMP-binding"/>
    <property type="match status" value="1"/>
</dbReference>
<evidence type="ECO:0000313" key="5">
    <source>
        <dbReference type="Proteomes" id="UP000758603"/>
    </source>
</evidence>
<dbReference type="InterPro" id="IPR020845">
    <property type="entry name" value="AMP-binding_CS"/>
</dbReference>
<dbReference type="GO" id="GO:0005524">
    <property type="term" value="F:ATP binding"/>
    <property type="evidence" value="ECO:0007669"/>
    <property type="project" value="UniProtKB-KW"/>
</dbReference>
<dbReference type="InterPro" id="IPR042099">
    <property type="entry name" value="ANL_N_sf"/>
</dbReference>
<reference evidence="4" key="1">
    <citation type="journal article" date="2021" name="Nat. Commun.">
        <title>Genetic determinants of endophytism in the Arabidopsis root mycobiome.</title>
        <authorList>
            <person name="Mesny F."/>
            <person name="Miyauchi S."/>
            <person name="Thiergart T."/>
            <person name="Pickel B."/>
            <person name="Atanasova L."/>
            <person name="Karlsson M."/>
            <person name="Huettel B."/>
            <person name="Barry K.W."/>
            <person name="Haridas S."/>
            <person name="Chen C."/>
            <person name="Bauer D."/>
            <person name="Andreopoulos W."/>
            <person name="Pangilinan J."/>
            <person name="LaButti K."/>
            <person name="Riley R."/>
            <person name="Lipzen A."/>
            <person name="Clum A."/>
            <person name="Drula E."/>
            <person name="Henrissat B."/>
            <person name="Kohler A."/>
            <person name="Grigoriev I.V."/>
            <person name="Martin F.M."/>
            <person name="Hacquard S."/>
        </authorList>
    </citation>
    <scope>NUCLEOTIDE SEQUENCE</scope>
    <source>
        <strain evidence="4">MPI-SDFR-AT-0073</strain>
    </source>
</reference>
<dbReference type="PANTHER" id="PTHR43272">
    <property type="entry name" value="LONG-CHAIN-FATTY-ACID--COA LIGASE"/>
    <property type="match status" value="1"/>
</dbReference>
<name>A0A9P9A107_9PEZI</name>
<dbReference type="EMBL" id="JAGPXC010000002">
    <property type="protein sequence ID" value="KAH6656661.1"/>
    <property type="molecule type" value="Genomic_DNA"/>
</dbReference>